<feature type="compositionally biased region" description="Low complexity" evidence="2">
    <location>
        <begin position="836"/>
        <end position="847"/>
    </location>
</feature>
<feature type="compositionally biased region" description="Polar residues" evidence="2">
    <location>
        <begin position="999"/>
        <end position="1017"/>
    </location>
</feature>
<dbReference type="InterPro" id="IPR015943">
    <property type="entry name" value="WD40/YVTN_repeat-like_dom_sf"/>
</dbReference>
<dbReference type="SUPFAM" id="SSF50978">
    <property type="entry name" value="WD40 repeat-like"/>
    <property type="match status" value="2"/>
</dbReference>
<dbReference type="PANTHER" id="PTHR45589:SF1">
    <property type="entry name" value="WD REPEAT DOMAIN 62, ISOFORM G"/>
    <property type="match status" value="1"/>
</dbReference>
<dbReference type="InterPro" id="IPR001680">
    <property type="entry name" value="WD40_rpt"/>
</dbReference>
<feature type="region of interest" description="Disordered" evidence="2">
    <location>
        <begin position="270"/>
        <end position="294"/>
    </location>
</feature>
<dbReference type="RefSeq" id="XP_007836084.1">
    <property type="nucleotide sequence ID" value="XM_007837893.1"/>
</dbReference>
<dbReference type="Proteomes" id="UP000030651">
    <property type="component" value="Unassembled WGS sequence"/>
</dbReference>
<proteinExistence type="predicted"/>
<dbReference type="eggNOG" id="KOG1408">
    <property type="taxonomic scope" value="Eukaryota"/>
</dbReference>
<feature type="compositionally biased region" description="Low complexity" evidence="2">
    <location>
        <begin position="96"/>
        <end position="111"/>
    </location>
</feature>
<feature type="repeat" description="WD" evidence="1">
    <location>
        <begin position="725"/>
        <end position="769"/>
    </location>
</feature>
<evidence type="ECO:0000256" key="2">
    <source>
        <dbReference type="SAM" id="MobiDB-lite"/>
    </source>
</evidence>
<dbReference type="AlphaFoldDB" id="W3X0A7"/>
<accession>W3X0A7</accession>
<feature type="compositionally biased region" description="Polar residues" evidence="2">
    <location>
        <begin position="978"/>
        <end position="990"/>
    </location>
</feature>
<dbReference type="KEGG" id="pfy:PFICI_09312"/>
<feature type="region of interest" description="Disordered" evidence="2">
    <location>
        <begin position="976"/>
        <end position="1017"/>
    </location>
</feature>
<feature type="compositionally biased region" description="Polar residues" evidence="2">
    <location>
        <begin position="1"/>
        <end position="18"/>
    </location>
</feature>
<dbReference type="Pfam" id="PF00400">
    <property type="entry name" value="WD40"/>
    <property type="match status" value="1"/>
</dbReference>
<sequence length="1017" mass="110469">MPSTPSNRLRQTPSNSPYLQLPATPRTPSRGRYLPEPRLSLRRVIGTTCASPTGLDTCQSSFAYIAGGAVVVVDVEGETYSQRFYRARPTAIPLYGTTNQGLTQTTPTGTPKANDSRNRIPIPPRESSYGALDRADAPKTWTSRERIKAATCLALSRDGKYLAVGETGYNPRVLIFGLQDSSSDRPLVSINEHVQGVTAVAWSPNTRFLASLGSANDGFLYLWRIDPRTGAAKLYQQNRCVSFIRGMIWMGNNLITLGVRHVKVWQVEDPQSNSPTKSRFGNEVNSPSQPQKALPGRNALLGDLIEATFTCAVTVSDTQAIICSEAGDICLLEENSKQIKLTRILKIGFATTCVAVRHEAIYVSGSSGDFAILNLDQFLQGDLDCITSTSKSDASLLALDFLTDNMVTVDSDQSINIWDASYMPGSGSETSTRAQIAGNGDTTQGVGAIPRSSRSEATFYTWSGSGSIQLWDTQGNIKESFDVALENATFQNDGEPVNQMTACTTTPAADYFITGDKLGVLKVTDAETKQCVFETKAHSSHCQQLAAFQDESNFMIASSGRDRTAQLFHRTSSGRFELFQTLEFPSKVTQVLIPSRDKIITSSLDRSLQVYEIVRKESDGDDLAAFPVRSFPLKTSPTSVVVSPDGKSIIVSLTDRSAYIYDLETGKLVKSFKCTDEVGVESVVLDSLICRPEKEREPPFLLGLSNTDKSVRLYNATTGAFLDREWGHTEGITGVTLVEEKDGSEKVVSVGSDGTIMLWGLGSEEQVTGSASRDPSPAGDVSTAGRAPLRRVRSKADLREFQRPSSVASGRRSSPPQTLTKKRSLYGLTGSAPLRSPTSTFQSSPSTVRGSMHARKTSSDSQVSSPPISPKVRSIRRPSMPAMDSKKTKSSSSLRGAMSLTLATENVCRALREFRKKLESEARVSESALAELDHELRLTSLALGDQAKQSRELSNSVIENILDQYSNKLALMLDEKLQLNSQSSGRQDTPSPDDEHRPNSSGAESLSTATTDSNYSS</sequence>
<evidence type="ECO:0000256" key="1">
    <source>
        <dbReference type="PROSITE-ProRule" id="PRU00221"/>
    </source>
</evidence>
<dbReference type="GeneID" id="19274325"/>
<dbReference type="HOGENOM" id="CLU_005113_0_0_1"/>
<dbReference type="SMART" id="SM00320">
    <property type="entry name" value="WD40"/>
    <property type="match status" value="7"/>
</dbReference>
<feature type="compositionally biased region" description="Polar residues" evidence="2">
    <location>
        <begin position="803"/>
        <end position="819"/>
    </location>
</feature>
<organism evidence="3 4">
    <name type="scientific">Pestalotiopsis fici (strain W106-1 / CGMCC3.15140)</name>
    <dbReference type="NCBI Taxonomy" id="1229662"/>
    <lineage>
        <taxon>Eukaryota</taxon>
        <taxon>Fungi</taxon>
        <taxon>Dikarya</taxon>
        <taxon>Ascomycota</taxon>
        <taxon>Pezizomycotina</taxon>
        <taxon>Sordariomycetes</taxon>
        <taxon>Xylariomycetidae</taxon>
        <taxon>Amphisphaeriales</taxon>
        <taxon>Sporocadaceae</taxon>
        <taxon>Pestalotiopsis</taxon>
    </lineage>
</organism>
<evidence type="ECO:0000313" key="4">
    <source>
        <dbReference type="Proteomes" id="UP000030651"/>
    </source>
</evidence>
<evidence type="ECO:0000313" key="3">
    <source>
        <dbReference type="EMBL" id="ETS79459.1"/>
    </source>
</evidence>
<keyword evidence="4" id="KW-1185">Reference proteome</keyword>
<dbReference type="InterPro" id="IPR052779">
    <property type="entry name" value="WDR62"/>
</dbReference>
<dbReference type="EMBL" id="KI912114">
    <property type="protein sequence ID" value="ETS79459.1"/>
    <property type="molecule type" value="Genomic_DNA"/>
</dbReference>
<feature type="region of interest" description="Disordered" evidence="2">
    <location>
        <begin position="1"/>
        <end position="35"/>
    </location>
</feature>
<dbReference type="Gene3D" id="2.130.10.10">
    <property type="entry name" value="YVTN repeat-like/Quinoprotein amine dehydrogenase"/>
    <property type="match status" value="3"/>
</dbReference>
<dbReference type="OMA" id="ASYYTWA"/>
<feature type="region of interest" description="Disordered" evidence="2">
    <location>
        <begin position="96"/>
        <end position="135"/>
    </location>
</feature>
<feature type="compositionally biased region" description="Polar residues" evidence="2">
    <location>
        <begin position="270"/>
        <end position="291"/>
    </location>
</feature>
<feature type="region of interest" description="Disordered" evidence="2">
    <location>
        <begin position="765"/>
        <end position="897"/>
    </location>
</feature>
<dbReference type="InterPro" id="IPR036322">
    <property type="entry name" value="WD40_repeat_dom_sf"/>
</dbReference>
<reference evidence="4" key="1">
    <citation type="journal article" date="2015" name="BMC Genomics">
        <title>Genomic and transcriptomic analysis of the endophytic fungus Pestalotiopsis fici reveals its lifestyle and high potential for synthesis of natural products.</title>
        <authorList>
            <person name="Wang X."/>
            <person name="Zhang X."/>
            <person name="Liu L."/>
            <person name="Xiang M."/>
            <person name="Wang W."/>
            <person name="Sun X."/>
            <person name="Che Y."/>
            <person name="Guo L."/>
            <person name="Liu G."/>
            <person name="Guo L."/>
            <person name="Wang C."/>
            <person name="Yin W.B."/>
            <person name="Stadler M."/>
            <person name="Zhang X."/>
            <person name="Liu X."/>
        </authorList>
    </citation>
    <scope>NUCLEOTIDE SEQUENCE [LARGE SCALE GENOMIC DNA]</scope>
    <source>
        <strain evidence="4">W106-1 / CGMCC3.15140</strain>
    </source>
</reference>
<dbReference type="InParanoid" id="W3X0A7"/>
<dbReference type="PANTHER" id="PTHR45589">
    <property type="entry name" value="WD REPEAT DOMAIN 62, ISOFORM G"/>
    <property type="match status" value="1"/>
</dbReference>
<dbReference type="PROSITE" id="PS50082">
    <property type="entry name" value="WD_REPEATS_2"/>
    <property type="match status" value="1"/>
</dbReference>
<dbReference type="OrthoDB" id="6252103at2759"/>
<keyword evidence="1" id="KW-0853">WD repeat</keyword>
<dbReference type="STRING" id="1229662.W3X0A7"/>
<protein>
    <submittedName>
        <fullName evidence="3">Uncharacterized protein</fullName>
    </submittedName>
</protein>
<gene>
    <name evidence="3" type="ORF">PFICI_09312</name>
</gene>
<name>W3X0A7_PESFW</name>